<dbReference type="NCBIfam" id="NF042991">
    <property type="entry name" value="alk_phos_PafA"/>
    <property type="match status" value="1"/>
</dbReference>
<feature type="chain" id="PRO_5031414660" evidence="7">
    <location>
        <begin position="21"/>
        <end position="549"/>
    </location>
</feature>
<evidence type="ECO:0000313" key="8">
    <source>
        <dbReference type="EMBL" id="MBA6153108.1"/>
    </source>
</evidence>
<evidence type="ECO:0000256" key="6">
    <source>
        <dbReference type="PIRSR" id="PIRSR031924-51"/>
    </source>
</evidence>
<dbReference type="GO" id="GO:0004035">
    <property type="term" value="F:alkaline phosphatase activity"/>
    <property type="evidence" value="ECO:0007669"/>
    <property type="project" value="InterPro"/>
</dbReference>
<dbReference type="PANTHER" id="PTHR10151">
    <property type="entry name" value="ECTONUCLEOTIDE PYROPHOSPHATASE/PHOSPHODIESTERASE"/>
    <property type="match status" value="1"/>
</dbReference>
<protein>
    <submittedName>
        <fullName evidence="8">Alkaline phosphatase family protein</fullName>
    </submittedName>
</protein>
<dbReference type="InterPro" id="IPR017850">
    <property type="entry name" value="Alkaline_phosphatase_core_sf"/>
</dbReference>
<dbReference type="Proteomes" id="UP000541857">
    <property type="component" value="Unassembled WGS sequence"/>
</dbReference>
<evidence type="ECO:0000256" key="1">
    <source>
        <dbReference type="ARBA" id="ARBA00022553"/>
    </source>
</evidence>
<dbReference type="Pfam" id="PF01663">
    <property type="entry name" value="Phosphodiest"/>
    <property type="match status" value="1"/>
</dbReference>
<keyword evidence="3 7" id="KW-0732">Signal</keyword>
<dbReference type="Gene3D" id="3.30.1360.150">
    <property type="match status" value="1"/>
</dbReference>
<feature type="signal peptide" evidence="7">
    <location>
        <begin position="1"/>
        <end position="20"/>
    </location>
</feature>
<evidence type="ECO:0000256" key="5">
    <source>
        <dbReference type="PIRSR" id="PIRSR031924-50"/>
    </source>
</evidence>
<dbReference type="EMBL" id="JACGLT010000007">
    <property type="protein sequence ID" value="MBA6153108.1"/>
    <property type="molecule type" value="Genomic_DNA"/>
</dbReference>
<proteinExistence type="predicted"/>
<evidence type="ECO:0000313" key="9">
    <source>
        <dbReference type="Proteomes" id="UP000541857"/>
    </source>
</evidence>
<accession>A0A7W2M5K5</accession>
<dbReference type="PIRSF" id="PIRSF031924">
    <property type="entry name" value="Pi-irrepressible_AP"/>
    <property type="match status" value="1"/>
</dbReference>
<feature type="binding site" evidence="6">
    <location>
        <begin position="164"/>
        <end position="166"/>
    </location>
    <ligand>
        <name>substrate</name>
    </ligand>
</feature>
<keyword evidence="9" id="KW-1185">Reference proteome</keyword>
<gene>
    <name evidence="8" type="ORF">H3Z82_10255</name>
</gene>
<sequence>MKIKTLTLVVILFLQNSLYAQNNSIDKQQEKPKLVIGIVVDQMRADYVYRYWNKYGNNGFKKLVNQGFIFKNNHYNYIPTYTAPGHASIFTGTSPMNHGIIANEWFDKQTAETIYCVSDPGVSPVGTTSKAGAMSPHRLKSTTITDENRLSSQFRGKTIGIALKDRSAILPAGHTANAAYWFHGENEGKWITSSYYMQKLPKWVTKFNNSRKVDEYLKVWDTYYDIESYTESGPDINNFEKGFKGKETASFPYDLKALKAKNGGYDILKSVAYGGDLTTDFAIAAIDGEKLGQGENTDFLTISYSNTDYIGHNFGVNSKELQDAYIRLDLNIATLIDHLDKQVGKGKYTLFLTSDHGAAEVPSYLESVKIPAYNFNTGAMRNALKTYLEEKYGIANLISNVSNNQIFFNHSALRNAKINAKDLERDVAEFVLATDMVDKVYVRSQMLNGYYNSGIASMLQNGYDHNRSGDVLYILEPGTIPTVVKKGTTHGSGHTYDTHVPLIFYGHGVKHGSTSEYTSIVDIAPTVSNLLNIPNPNGVSGQPLFQLLD</sequence>
<reference evidence="8 9" key="1">
    <citation type="submission" date="2020-07" db="EMBL/GenBank/DDBJ databases">
        <title>Bacterium isolated from marine sediment.</title>
        <authorList>
            <person name="Shang D."/>
        </authorList>
    </citation>
    <scope>NUCLEOTIDE SEQUENCE [LARGE SCALE GENOMIC DNA]</scope>
    <source>
        <strain evidence="8 9">F6074</strain>
    </source>
</reference>
<comment type="caution">
    <text evidence="8">The sequence shown here is derived from an EMBL/GenBank/DDBJ whole genome shotgun (WGS) entry which is preliminary data.</text>
</comment>
<name>A0A7W2M5K5_9FLAO</name>
<evidence type="ECO:0000256" key="7">
    <source>
        <dbReference type="SAM" id="SignalP"/>
    </source>
</evidence>
<dbReference type="SUPFAM" id="SSF53649">
    <property type="entry name" value="Alkaline phosphatase-like"/>
    <property type="match status" value="1"/>
</dbReference>
<evidence type="ECO:0000256" key="2">
    <source>
        <dbReference type="ARBA" id="ARBA00022723"/>
    </source>
</evidence>
<organism evidence="8 9">
    <name type="scientific">Gelidibacter maritimus</name>
    <dbReference type="NCBI Taxonomy" id="2761487"/>
    <lineage>
        <taxon>Bacteria</taxon>
        <taxon>Pseudomonadati</taxon>
        <taxon>Bacteroidota</taxon>
        <taxon>Flavobacteriia</taxon>
        <taxon>Flavobacteriales</taxon>
        <taxon>Flavobacteriaceae</taxon>
        <taxon>Gelidibacter</taxon>
    </lineage>
</organism>
<evidence type="ECO:0000256" key="4">
    <source>
        <dbReference type="PIRNR" id="PIRNR031924"/>
    </source>
</evidence>
<dbReference type="Gene3D" id="3.40.720.10">
    <property type="entry name" value="Alkaline Phosphatase, subunit A"/>
    <property type="match status" value="1"/>
</dbReference>
<feature type="binding site" evidence="6">
    <location>
        <position position="103"/>
    </location>
    <ligand>
        <name>substrate</name>
    </ligand>
</feature>
<evidence type="ECO:0000256" key="3">
    <source>
        <dbReference type="ARBA" id="ARBA00022729"/>
    </source>
</evidence>
<feature type="active site" description="Phosphothreonine intermediate" evidence="5">
    <location>
        <position position="82"/>
    </location>
</feature>
<keyword evidence="2 4" id="KW-0479">Metal-binding</keyword>
<dbReference type="GO" id="GO:0046872">
    <property type="term" value="F:metal ion binding"/>
    <property type="evidence" value="ECO:0007669"/>
    <property type="project" value="UniProtKB-KW"/>
</dbReference>
<dbReference type="InterPro" id="IPR026263">
    <property type="entry name" value="Alkaline_phosphatase_prok"/>
</dbReference>
<dbReference type="AlphaFoldDB" id="A0A7W2M5K5"/>
<dbReference type="PANTHER" id="PTHR10151:SF120">
    <property type="entry name" value="BIS(5'-ADENOSYL)-TRIPHOSPHATASE"/>
    <property type="match status" value="1"/>
</dbReference>
<dbReference type="CDD" id="cd16016">
    <property type="entry name" value="AP-SPAP"/>
    <property type="match status" value="1"/>
</dbReference>
<keyword evidence="1 5" id="KW-0597">Phosphoprotein</keyword>
<dbReference type="RefSeq" id="WP_182205416.1">
    <property type="nucleotide sequence ID" value="NZ_JACGLT010000007.1"/>
</dbReference>
<dbReference type="InterPro" id="IPR002591">
    <property type="entry name" value="Phosphodiest/P_Trfase"/>
</dbReference>